<name>A0A2K9LG39_9GAMM</name>
<dbReference type="Pfam" id="PF07726">
    <property type="entry name" value="AAA_3"/>
    <property type="match status" value="1"/>
</dbReference>
<keyword evidence="2" id="KW-0067">ATP-binding</keyword>
<dbReference type="InterPro" id="IPR011703">
    <property type="entry name" value="ATPase_AAA-3"/>
</dbReference>
<dbReference type="Pfam" id="PF17863">
    <property type="entry name" value="AAA_lid_2"/>
    <property type="match status" value="1"/>
</dbReference>
<feature type="domain" description="ChlI/MoxR AAA lid" evidence="5">
    <location>
        <begin position="229"/>
        <end position="285"/>
    </location>
</feature>
<proteinExistence type="inferred from homology"/>
<evidence type="ECO:0000313" key="7">
    <source>
        <dbReference type="Proteomes" id="UP000235116"/>
    </source>
</evidence>
<protein>
    <submittedName>
        <fullName evidence="6">AAA family ATPase</fullName>
    </submittedName>
</protein>
<dbReference type="OrthoDB" id="9808397at2"/>
<dbReference type="InterPro" id="IPR041628">
    <property type="entry name" value="ChlI/MoxR_AAA_lid"/>
</dbReference>
<dbReference type="PANTHER" id="PTHR42759">
    <property type="entry name" value="MOXR FAMILY PROTEIN"/>
    <property type="match status" value="1"/>
</dbReference>
<reference evidence="7" key="1">
    <citation type="submission" date="2017-08" db="EMBL/GenBank/DDBJ databases">
        <title>Direct submision.</title>
        <authorList>
            <person name="Kim S.-J."/>
            <person name="Rhee S.-K."/>
        </authorList>
    </citation>
    <scope>NUCLEOTIDE SEQUENCE [LARGE SCALE GENOMIC DNA]</scope>
    <source>
        <strain evidence="7">GI5</strain>
    </source>
</reference>
<evidence type="ECO:0000259" key="4">
    <source>
        <dbReference type="Pfam" id="PF07726"/>
    </source>
</evidence>
<evidence type="ECO:0000256" key="2">
    <source>
        <dbReference type="ARBA" id="ARBA00022840"/>
    </source>
</evidence>
<dbReference type="Proteomes" id="UP000235116">
    <property type="component" value="Chromosome"/>
</dbReference>
<feature type="domain" description="ATPase AAA-3" evidence="4">
    <location>
        <begin position="35"/>
        <end position="165"/>
    </location>
</feature>
<dbReference type="PIRSF" id="PIRSF002849">
    <property type="entry name" value="AAA_ATPase_chaperone_MoxR_prd"/>
    <property type="match status" value="1"/>
</dbReference>
<dbReference type="FunFam" id="3.40.50.300:FF:000640">
    <property type="entry name" value="MoxR family ATPase"/>
    <property type="match status" value="1"/>
</dbReference>
<dbReference type="PANTHER" id="PTHR42759:SF5">
    <property type="entry name" value="METHANOL DEHYDROGENASE REGULATOR"/>
    <property type="match status" value="1"/>
</dbReference>
<dbReference type="SUPFAM" id="SSF52540">
    <property type="entry name" value="P-loop containing nucleoside triphosphate hydrolases"/>
    <property type="match status" value="1"/>
</dbReference>
<dbReference type="Gene3D" id="1.10.8.80">
    <property type="entry name" value="Magnesium chelatase subunit I, C-Terminal domain"/>
    <property type="match status" value="1"/>
</dbReference>
<evidence type="ECO:0000313" key="6">
    <source>
        <dbReference type="EMBL" id="AUM11197.1"/>
    </source>
</evidence>
<dbReference type="InterPro" id="IPR050764">
    <property type="entry name" value="CbbQ/NirQ/NorQ/GpvN"/>
</dbReference>
<dbReference type="GO" id="GO:0005524">
    <property type="term" value="F:ATP binding"/>
    <property type="evidence" value="ECO:0007669"/>
    <property type="project" value="UniProtKB-KW"/>
</dbReference>
<dbReference type="RefSeq" id="WP_101892537.1">
    <property type="nucleotide sequence ID" value="NZ_CP022684.1"/>
</dbReference>
<dbReference type="KEGG" id="kak:Kalk_01575"/>
<keyword evidence="1" id="KW-0547">Nucleotide-binding</keyword>
<comment type="similarity">
    <text evidence="3">Belongs to the MoxR family.</text>
</comment>
<dbReference type="Gene3D" id="3.40.50.300">
    <property type="entry name" value="P-loop containing nucleotide triphosphate hydrolases"/>
    <property type="match status" value="1"/>
</dbReference>
<keyword evidence="7" id="KW-1185">Reference proteome</keyword>
<sequence>MSNSASPLIKALSNILLGKEEQVKLALACLLAKGHLLVEDLPGMGKTTLSHALARVLGLEYQRIQFTSDLLPADILGTSIFNQTSATFEFRSGPIFSQVLLADEINRATPKTQGALLEAMEERQVTIDGATYPLPQPFFVIATQNPTTQMGTYPLPESQLDRFLMRISLGYPDPTVERKLLKGFNPRQDLEKLTPSTNGEKLAELQDQVTKVFVSDALLDYVQRILAFTRQSNQFSFGLSPRAGMALVKSAQAYAFVAGREHVIPEDVQAILPSVAEHRLAGSRDITGHEGQRLVDTVLKQVDVIPSR</sequence>
<dbReference type="AlphaFoldDB" id="A0A2K9LG39"/>
<gene>
    <name evidence="6" type="ORF">Kalk_01575</name>
</gene>
<dbReference type="InterPro" id="IPR027417">
    <property type="entry name" value="P-loop_NTPase"/>
</dbReference>
<evidence type="ECO:0000256" key="3">
    <source>
        <dbReference type="ARBA" id="ARBA00061607"/>
    </source>
</evidence>
<dbReference type="EMBL" id="CP022684">
    <property type="protein sequence ID" value="AUM11197.1"/>
    <property type="molecule type" value="Genomic_DNA"/>
</dbReference>
<organism evidence="6 7">
    <name type="scientific">Ketobacter alkanivorans</name>
    <dbReference type="NCBI Taxonomy" id="1917421"/>
    <lineage>
        <taxon>Bacteria</taxon>
        <taxon>Pseudomonadati</taxon>
        <taxon>Pseudomonadota</taxon>
        <taxon>Gammaproteobacteria</taxon>
        <taxon>Pseudomonadales</taxon>
        <taxon>Ketobacteraceae</taxon>
        <taxon>Ketobacter</taxon>
    </lineage>
</organism>
<dbReference type="GO" id="GO:0016887">
    <property type="term" value="F:ATP hydrolysis activity"/>
    <property type="evidence" value="ECO:0007669"/>
    <property type="project" value="InterPro"/>
</dbReference>
<evidence type="ECO:0000256" key="1">
    <source>
        <dbReference type="ARBA" id="ARBA00022741"/>
    </source>
</evidence>
<accession>A0A2K9LG39</accession>
<evidence type="ECO:0000259" key="5">
    <source>
        <dbReference type="Pfam" id="PF17863"/>
    </source>
</evidence>
<dbReference type="CDD" id="cd00009">
    <property type="entry name" value="AAA"/>
    <property type="match status" value="1"/>
</dbReference>